<dbReference type="InterPro" id="IPR036097">
    <property type="entry name" value="HisK_dim/P_sf"/>
</dbReference>
<evidence type="ECO:0000256" key="3">
    <source>
        <dbReference type="ARBA" id="ARBA00022553"/>
    </source>
</evidence>
<evidence type="ECO:0000313" key="8">
    <source>
        <dbReference type="EMBL" id="BAX80184.1"/>
    </source>
</evidence>
<dbReference type="AlphaFoldDB" id="A0A1Y1CIM8"/>
<keyword evidence="3" id="KW-0597">Phosphoprotein</keyword>
<dbReference type="Pfam" id="PF02518">
    <property type="entry name" value="HATPase_c"/>
    <property type="match status" value="1"/>
</dbReference>
<keyword evidence="4" id="KW-0808">Transferase</keyword>
<dbReference type="CDD" id="cd16922">
    <property type="entry name" value="HATPase_EvgS-ArcB-TorS-like"/>
    <property type="match status" value="1"/>
</dbReference>
<keyword evidence="5 8" id="KW-0418">Kinase</keyword>
<proteinExistence type="predicted"/>
<evidence type="ECO:0000259" key="7">
    <source>
        <dbReference type="PROSITE" id="PS50109"/>
    </source>
</evidence>
<sequence>MEKRPTYKELEQLLAEEKAKTAKAEELKNSFLANMSHEIRTPMNAIIGASELLRDDSLSKIERNEFTCILNSSSKELLDLFNRILELSQLESGSMNFHESELSIHSLFIQLYSIFGQNISESQKNLILNFTEDVQEIKIFTDLDKLTKVLTYLLENAVKFTDKGEIDFGCAIQDRNNILFYVKDTGPGISVEEQKTIFKKFTQVDNSYTRIYSGAGLGLSLCKEIVNLLGGKLFIDSHLGQGSIFYFTIPLKFSESNILLKEKIEAILKLNINDIYSLSTIKKNIAI</sequence>
<reference evidence="8 9" key="1">
    <citation type="journal article" date="2018" name="Mar. Genomics">
        <title>Complete genome sequence of Marinifilaceae bacterium strain SPP2, isolated from the Antarctic marine sediment.</title>
        <authorList>
            <person name="Watanabe M."/>
            <person name="Kojima H."/>
            <person name="Fukui M."/>
        </authorList>
    </citation>
    <scope>NUCLEOTIDE SEQUENCE [LARGE SCALE GENOMIC DNA]</scope>
    <source>
        <strain evidence="8 9">SPP2</strain>
    </source>
</reference>
<evidence type="ECO:0000256" key="5">
    <source>
        <dbReference type="ARBA" id="ARBA00022777"/>
    </source>
</evidence>
<accession>A0A1Y1CIM8</accession>
<feature type="domain" description="Histidine kinase" evidence="7">
    <location>
        <begin position="34"/>
        <end position="253"/>
    </location>
</feature>
<dbReference type="InterPro" id="IPR050736">
    <property type="entry name" value="Sensor_HK_Regulatory"/>
</dbReference>
<keyword evidence="9" id="KW-1185">Reference proteome</keyword>
<evidence type="ECO:0000256" key="2">
    <source>
        <dbReference type="ARBA" id="ARBA00012438"/>
    </source>
</evidence>
<dbReference type="InterPro" id="IPR003594">
    <property type="entry name" value="HATPase_dom"/>
</dbReference>
<evidence type="ECO:0000313" key="9">
    <source>
        <dbReference type="Proteomes" id="UP000218267"/>
    </source>
</evidence>
<evidence type="ECO:0000256" key="1">
    <source>
        <dbReference type="ARBA" id="ARBA00000085"/>
    </source>
</evidence>
<dbReference type="SUPFAM" id="SSF47384">
    <property type="entry name" value="Homodimeric domain of signal transducing histidine kinase"/>
    <property type="match status" value="1"/>
</dbReference>
<dbReference type="OrthoDB" id="9796457at2"/>
<reference evidence="9" key="2">
    <citation type="journal article" date="2020" name="Antonie Van Leeuwenhoek">
        <title>Labilibaculum antarcticum sp. nov., a novel facultative anaerobic, psychrotorelant bacterium isolated from marine sediment of Antarctica.</title>
        <authorList>
            <person name="Watanabe M."/>
            <person name="Kojima H."/>
            <person name="Fukui M."/>
        </authorList>
    </citation>
    <scope>NUCLEOTIDE SEQUENCE [LARGE SCALE GENOMIC DNA]</scope>
    <source>
        <strain evidence="9">SPP2</strain>
    </source>
</reference>
<dbReference type="PRINTS" id="PR00344">
    <property type="entry name" value="BCTRLSENSOR"/>
</dbReference>
<dbReference type="CDD" id="cd00082">
    <property type="entry name" value="HisKA"/>
    <property type="match status" value="1"/>
</dbReference>
<name>A0A1Y1CIM8_9BACT</name>
<dbReference type="RefSeq" id="WP_096429051.1">
    <property type="nucleotide sequence ID" value="NZ_AP018042.1"/>
</dbReference>
<dbReference type="Gene3D" id="3.30.565.10">
    <property type="entry name" value="Histidine kinase-like ATPase, C-terminal domain"/>
    <property type="match status" value="1"/>
</dbReference>
<keyword evidence="6" id="KW-0902">Two-component regulatory system</keyword>
<dbReference type="SUPFAM" id="SSF55874">
    <property type="entry name" value="ATPase domain of HSP90 chaperone/DNA topoisomerase II/histidine kinase"/>
    <property type="match status" value="1"/>
</dbReference>
<dbReference type="InterPro" id="IPR005467">
    <property type="entry name" value="His_kinase_dom"/>
</dbReference>
<dbReference type="EMBL" id="AP018042">
    <property type="protein sequence ID" value="BAX80184.1"/>
    <property type="molecule type" value="Genomic_DNA"/>
</dbReference>
<dbReference type="Pfam" id="PF00512">
    <property type="entry name" value="HisKA"/>
    <property type="match status" value="1"/>
</dbReference>
<dbReference type="GO" id="GO:0000155">
    <property type="term" value="F:phosphorelay sensor kinase activity"/>
    <property type="evidence" value="ECO:0007669"/>
    <property type="project" value="InterPro"/>
</dbReference>
<evidence type="ECO:0000256" key="4">
    <source>
        <dbReference type="ARBA" id="ARBA00022679"/>
    </source>
</evidence>
<evidence type="ECO:0000256" key="6">
    <source>
        <dbReference type="ARBA" id="ARBA00023012"/>
    </source>
</evidence>
<comment type="catalytic activity">
    <reaction evidence="1">
        <text>ATP + protein L-histidine = ADP + protein N-phospho-L-histidine.</text>
        <dbReference type="EC" id="2.7.13.3"/>
    </reaction>
</comment>
<dbReference type="InterPro" id="IPR003661">
    <property type="entry name" value="HisK_dim/P_dom"/>
</dbReference>
<dbReference type="Gene3D" id="1.10.287.130">
    <property type="match status" value="1"/>
</dbReference>
<dbReference type="FunFam" id="3.30.565.10:FF:000006">
    <property type="entry name" value="Sensor histidine kinase WalK"/>
    <property type="match status" value="1"/>
</dbReference>
<dbReference type="InterPro" id="IPR036890">
    <property type="entry name" value="HATPase_C_sf"/>
</dbReference>
<dbReference type="SMART" id="SM00388">
    <property type="entry name" value="HisKA"/>
    <property type="match status" value="1"/>
</dbReference>
<organism evidence="8 9">
    <name type="scientific">Labilibaculum antarcticum</name>
    <dbReference type="NCBI Taxonomy" id="1717717"/>
    <lineage>
        <taxon>Bacteria</taxon>
        <taxon>Pseudomonadati</taxon>
        <taxon>Bacteroidota</taxon>
        <taxon>Bacteroidia</taxon>
        <taxon>Marinilabiliales</taxon>
        <taxon>Marinifilaceae</taxon>
        <taxon>Labilibaculum</taxon>
    </lineage>
</organism>
<dbReference type="InterPro" id="IPR004358">
    <property type="entry name" value="Sig_transdc_His_kin-like_C"/>
</dbReference>
<dbReference type="PROSITE" id="PS50109">
    <property type="entry name" value="HIS_KIN"/>
    <property type="match status" value="1"/>
</dbReference>
<gene>
    <name evidence="8" type="ORF">ALGA_1812</name>
</gene>
<dbReference type="EC" id="2.7.13.3" evidence="2"/>
<dbReference type="SMART" id="SM00387">
    <property type="entry name" value="HATPase_c"/>
    <property type="match status" value="1"/>
</dbReference>
<dbReference type="Proteomes" id="UP000218267">
    <property type="component" value="Chromosome"/>
</dbReference>
<protein>
    <recommendedName>
        <fullName evidence="2">histidine kinase</fullName>
        <ecNumber evidence="2">2.7.13.3</ecNumber>
    </recommendedName>
</protein>
<dbReference type="PANTHER" id="PTHR43711">
    <property type="entry name" value="TWO-COMPONENT HISTIDINE KINASE"/>
    <property type="match status" value="1"/>
</dbReference>
<dbReference type="KEGG" id="mbas:ALGA_1812"/>
<dbReference type="PANTHER" id="PTHR43711:SF31">
    <property type="entry name" value="HISTIDINE KINASE"/>
    <property type="match status" value="1"/>
</dbReference>